<dbReference type="AlphaFoldDB" id="A0A9P6M4Y8"/>
<keyword evidence="4" id="KW-1185">Reference proteome</keyword>
<dbReference type="OrthoDB" id="445556at2759"/>
<protein>
    <recommendedName>
        <fullName evidence="2">J domain-containing protein</fullName>
    </recommendedName>
</protein>
<dbReference type="Gene3D" id="1.10.287.110">
    <property type="entry name" value="DnaJ domain"/>
    <property type="match status" value="1"/>
</dbReference>
<reference evidence="3" key="1">
    <citation type="journal article" date="2020" name="Fungal Divers.">
        <title>Resolving the Mortierellaceae phylogeny through synthesis of multi-gene phylogenetics and phylogenomics.</title>
        <authorList>
            <person name="Vandepol N."/>
            <person name="Liber J."/>
            <person name="Desiro A."/>
            <person name="Na H."/>
            <person name="Kennedy M."/>
            <person name="Barry K."/>
            <person name="Grigoriev I.V."/>
            <person name="Miller A.N."/>
            <person name="O'Donnell K."/>
            <person name="Stajich J.E."/>
            <person name="Bonito G."/>
        </authorList>
    </citation>
    <scope>NUCLEOTIDE SEQUENCE</scope>
    <source>
        <strain evidence="3">CK1249</strain>
    </source>
</reference>
<feature type="compositionally biased region" description="Basic and acidic residues" evidence="1">
    <location>
        <begin position="178"/>
        <end position="215"/>
    </location>
</feature>
<evidence type="ECO:0000313" key="4">
    <source>
        <dbReference type="Proteomes" id="UP000738359"/>
    </source>
</evidence>
<dbReference type="InterPro" id="IPR001623">
    <property type="entry name" value="DnaJ_domain"/>
</dbReference>
<evidence type="ECO:0000259" key="2">
    <source>
        <dbReference type="PROSITE" id="PS50076"/>
    </source>
</evidence>
<dbReference type="SUPFAM" id="SSF46565">
    <property type="entry name" value="Chaperone J-domain"/>
    <property type="match status" value="1"/>
</dbReference>
<proteinExistence type="predicted"/>
<feature type="domain" description="J" evidence="2">
    <location>
        <begin position="58"/>
        <end position="122"/>
    </location>
</feature>
<gene>
    <name evidence="3" type="ORF">BGZ70_004105</name>
</gene>
<dbReference type="InterPro" id="IPR036869">
    <property type="entry name" value="J_dom_sf"/>
</dbReference>
<sequence>MLHYRHYRPHMGLLARAAKCSHPHGIRPAVATAAAATSFMPASSPFHTTASNGSRHNNHYEQLGLNKDATKKEIKSAFYKLSKQHHPDKNASPASRQTFLSINEAYSVLGNDRQRRDYDLTLLDRTGTLYSSSSSQRSAPTRGTLRRTPFRHSPQSAAAAAAARSHAAFRPTFGRGVPHFDSKSHQEMHYEQDIRREERRRAREQASEDYQRRQSYEQSNTATGKIFRATFVFMTVLVATSFMRAFADEDEAQEDDPEMDPSAYVRFNHSRVHEDDSTTFISRTAASEMEGEESHSPVISDFAMGQALPRMPPSFS</sequence>
<accession>A0A9P6M4Y8</accession>
<dbReference type="PRINTS" id="PR00625">
    <property type="entry name" value="JDOMAIN"/>
</dbReference>
<dbReference type="PANTHER" id="PTHR44873">
    <property type="entry name" value="DNAJ HOMOLOG SUBFAMILY C MEMBER 30, MITOCHONDRIAL"/>
    <property type="match status" value="1"/>
</dbReference>
<organism evidence="3 4">
    <name type="scientific">Mortierella alpina</name>
    <name type="common">Oleaginous fungus</name>
    <name type="synonym">Mortierella renispora</name>
    <dbReference type="NCBI Taxonomy" id="64518"/>
    <lineage>
        <taxon>Eukaryota</taxon>
        <taxon>Fungi</taxon>
        <taxon>Fungi incertae sedis</taxon>
        <taxon>Mucoromycota</taxon>
        <taxon>Mortierellomycotina</taxon>
        <taxon>Mortierellomycetes</taxon>
        <taxon>Mortierellales</taxon>
        <taxon>Mortierellaceae</taxon>
        <taxon>Mortierella</taxon>
    </lineage>
</organism>
<name>A0A9P6M4Y8_MORAP</name>
<comment type="caution">
    <text evidence="3">The sequence shown here is derived from an EMBL/GenBank/DDBJ whole genome shotgun (WGS) entry which is preliminary data.</text>
</comment>
<feature type="region of interest" description="Disordered" evidence="1">
    <location>
        <begin position="129"/>
        <end position="155"/>
    </location>
</feature>
<evidence type="ECO:0000313" key="3">
    <source>
        <dbReference type="EMBL" id="KAF9965797.1"/>
    </source>
</evidence>
<evidence type="ECO:0000256" key="1">
    <source>
        <dbReference type="SAM" id="MobiDB-lite"/>
    </source>
</evidence>
<feature type="region of interest" description="Disordered" evidence="1">
    <location>
        <begin position="287"/>
        <end position="316"/>
    </location>
</feature>
<dbReference type="Pfam" id="PF00226">
    <property type="entry name" value="DnaJ"/>
    <property type="match status" value="1"/>
</dbReference>
<feature type="region of interest" description="Disordered" evidence="1">
    <location>
        <begin position="172"/>
        <end position="218"/>
    </location>
</feature>
<dbReference type="EMBL" id="JAAAHY010000221">
    <property type="protein sequence ID" value="KAF9965797.1"/>
    <property type="molecule type" value="Genomic_DNA"/>
</dbReference>
<dbReference type="PROSITE" id="PS50076">
    <property type="entry name" value="DNAJ_2"/>
    <property type="match status" value="1"/>
</dbReference>
<dbReference type="PANTHER" id="PTHR44873:SF1">
    <property type="entry name" value="DNAJ HOMOLOG SUBFAMILY C MEMBER 30, MITOCHONDRIAL"/>
    <property type="match status" value="1"/>
</dbReference>
<dbReference type="InterPro" id="IPR053025">
    <property type="entry name" value="Mito_ATP_Synthase-Asso"/>
</dbReference>
<dbReference type="CDD" id="cd06257">
    <property type="entry name" value="DnaJ"/>
    <property type="match status" value="1"/>
</dbReference>
<dbReference type="SMART" id="SM00271">
    <property type="entry name" value="DnaJ"/>
    <property type="match status" value="1"/>
</dbReference>
<dbReference type="Proteomes" id="UP000738359">
    <property type="component" value="Unassembled WGS sequence"/>
</dbReference>